<dbReference type="PANTHER" id="PTHR43806:SF11">
    <property type="entry name" value="CEREVISIN-RELATED"/>
    <property type="match status" value="1"/>
</dbReference>
<evidence type="ECO:0000256" key="1">
    <source>
        <dbReference type="ARBA" id="ARBA00004162"/>
    </source>
</evidence>
<comment type="similarity">
    <text evidence="2 10 11">Belongs to the peptidase S8 family.</text>
</comment>
<feature type="region of interest" description="Disordered" evidence="12">
    <location>
        <begin position="44"/>
        <end position="90"/>
    </location>
</feature>
<evidence type="ECO:0000256" key="11">
    <source>
        <dbReference type="RuleBase" id="RU003355"/>
    </source>
</evidence>
<dbReference type="Gene3D" id="3.40.50.200">
    <property type="entry name" value="Peptidase S8/S53 domain"/>
    <property type="match status" value="1"/>
</dbReference>
<dbReference type="InterPro" id="IPR050131">
    <property type="entry name" value="Peptidase_S8_subtilisin-like"/>
</dbReference>
<evidence type="ECO:0000313" key="16">
    <source>
        <dbReference type="Proteomes" id="UP000683310"/>
    </source>
</evidence>
<keyword evidence="16" id="KW-1185">Reference proteome</keyword>
<keyword evidence="9 13" id="KW-0472">Membrane</keyword>
<dbReference type="PROSITE" id="PS00137">
    <property type="entry name" value="SUBTILASE_HIS"/>
    <property type="match status" value="1"/>
</dbReference>
<dbReference type="Pfam" id="PF00082">
    <property type="entry name" value="Peptidase_S8"/>
    <property type="match status" value="1"/>
</dbReference>
<feature type="domain" description="Peptidase S8/S53" evidence="14">
    <location>
        <begin position="109"/>
        <end position="410"/>
    </location>
</feature>
<evidence type="ECO:0000256" key="8">
    <source>
        <dbReference type="ARBA" id="ARBA00022989"/>
    </source>
</evidence>
<accession>A0ABX8CS08</accession>
<keyword evidence="7 10" id="KW-0720">Serine protease</keyword>
<evidence type="ECO:0000313" key="15">
    <source>
        <dbReference type="EMBL" id="QVI21848.1"/>
    </source>
</evidence>
<proteinExistence type="inferred from homology"/>
<evidence type="ECO:0000256" key="3">
    <source>
        <dbReference type="ARBA" id="ARBA00022475"/>
    </source>
</evidence>
<evidence type="ECO:0000256" key="2">
    <source>
        <dbReference type="ARBA" id="ARBA00011073"/>
    </source>
</evidence>
<dbReference type="GO" id="GO:0006508">
    <property type="term" value="P:proteolysis"/>
    <property type="evidence" value="ECO:0007669"/>
    <property type="project" value="UniProtKB-KW"/>
</dbReference>
<evidence type="ECO:0000256" key="5">
    <source>
        <dbReference type="ARBA" id="ARBA00022692"/>
    </source>
</evidence>
<dbReference type="PROSITE" id="PS00138">
    <property type="entry name" value="SUBTILASE_SER"/>
    <property type="match status" value="1"/>
</dbReference>
<dbReference type="NCBIfam" id="TIGR03921">
    <property type="entry name" value="T7SS_mycosin"/>
    <property type="match status" value="1"/>
</dbReference>
<dbReference type="InterPro" id="IPR015500">
    <property type="entry name" value="Peptidase_S8_subtilisin-rel"/>
</dbReference>
<dbReference type="Proteomes" id="UP000683310">
    <property type="component" value="Chromosome"/>
</dbReference>
<evidence type="ECO:0000256" key="10">
    <source>
        <dbReference type="PROSITE-ProRule" id="PRU01240"/>
    </source>
</evidence>
<dbReference type="InterPro" id="IPR023828">
    <property type="entry name" value="Peptidase_S8_Ser-AS"/>
</dbReference>
<feature type="active site" description="Charge relay system" evidence="10">
    <location>
        <position position="118"/>
    </location>
</feature>
<dbReference type="PRINTS" id="PR00723">
    <property type="entry name" value="SUBTILISIN"/>
</dbReference>
<dbReference type="InterPro" id="IPR036852">
    <property type="entry name" value="Peptidase_S8/S53_dom_sf"/>
</dbReference>
<keyword evidence="3" id="KW-1003">Cell membrane</keyword>
<organism evidence="15 16">
    <name type="scientific">Nocardia tengchongensis</name>
    <dbReference type="NCBI Taxonomy" id="2055889"/>
    <lineage>
        <taxon>Bacteria</taxon>
        <taxon>Bacillati</taxon>
        <taxon>Actinomycetota</taxon>
        <taxon>Actinomycetes</taxon>
        <taxon>Mycobacteriales</taxon>
        <taxon>Nocardiaceae</taxon>
        <taxon>Nocardia</taxon>
    </lineage>
</organism>
<dbReference type="PANTHER" id="PTHR43806">
    <property type="entry name" value="PEPTIDASE S8"/>
    <property type="match status" value="1"/>
</dbReference>
<feature type="active site" description="Charge relay system" evidence="10">
    <location>
        <position position="150"/>
    </location>
</feature>
<evidence type="ECO:0000256" key="12">
    <source>
        <dbReference type="SAM" id="MobiDB-lite"/>
    </source>
</evidence>
<feature type="active site" description="Charge relay system" evidence="10">
    <location>
        <position position="363"/>
    </location>
</feature>
<keyword evidence="6 10" id="KW-0378">Hydrolase</keyword>
<dbReference type="PROSITE" id="PS51892">
    <property type="entry name" value="SUBTILASE"/>
    <property type="match status" value="1"/>
</dbReference>
<sequence>MRGRAVNTKESHRTAAGVRRASRVAAAASVLALGVSFGIGSGPGVAQADRPPPIDVGLLPPGGPATPPTPTEHPANSPCLSTQAGGDGQTVPATQRTLNLPDAWQFSRGAGQLVAVIDTGVSPHPRLPGLVAEGDYVAAGGDGTEDCDAHGTIVAGLIGATQAGGQGFAGVAPEARIMTIRQTSALYQPKGAGREKSPDDMPDGYGKISALASAVRRAADAGARVVNISLVACPTTEPTSAEMGALGAAVQYAAVVKDVVIVASAGNTDTCRASNPGLDPLHPDGDPWDHVTSYVVPAWWDAYVLSVGSVDAFGQPSKFTVPGPWVGVAAPGENVVSLDPRDTGLTTAKVTNQGQVLPYSGTSFAAPQVAGVAALVRSRYPDMRAAEVVERIEATAHAPGEGWNPYIGYGTVDPVAALTAEVRKELRPKYPADARDQQLGVPNPAAAPDNTARNVALIGSGVVALLLVLGFLASFPLRRKFGGRDS</sequence>
<evidence type="ECO:0000256" key="6">
    <source>
        <dbReference type="ARBA" id="ARBA00022801"/>
    </source>
</evidence>
<gene>
    <name evidence="15" type="primary">mycP</name>
    <name evidence="15" type="ORF">KHQ06_01370</name>
</gene>
<comment type="subcellular location">
    <subcellularLocation>
        <location evidence="1">Cell membrane</location>
        <topology evidence="1">Single-pass membrane protein</topology>
    </subcellularLocation>
</comment>
<dbReference type="InterPro" id="IPR023827">
    <property type="entry name" value="Peptidase_S8_Asp-AS"/>
</dbReference>
<dbReference type="InterPro" id="IPR000209">
    <property type="entry name" value="Peptidase_S8/S53_dom"/>
</dbReference>
<evidence type="ECO:0000256" key="7">
    <source>
        <dbReference type="ARBA" id="ARBA00022825"/>
    </source>
</evidence>
<evidence type="ECO:0000256" key="9">
    <source>
        <dbReference type="ARBA" id="ARBA00023136"/>
    </source>
</evidence>
<dbReference type="InterPro" id="IPR022398">
    <property type="entry name" value="Peptidase_S8_His-AS"/>
</dbReference>
<name>A0ABX8CS08_9NOCA</name>
<reference evidence="15 16" key="1">
    <citation type="submission" date="2021-04" db="EMBL/GenBank/DDBJ databases">
        <title>Nocardia tengchongensis.</title>
        <authorList>
            <person name="Zhuang k."/>
            <person name="Ran Y."/>
            <person name="Li W."/>
        </authorList>
    </citation>
    <scope>NUCLEOTIDE SEQUENCE [LARGE SCALE GENOMIC DNA]</scope>
    <source>
        <strain evidence="15 16">CFH S0057</strain>
    </source>
</reference>
<dbReference type="SUPFAM" id="SSF52743">
    <property type="entry name" value="Subtilisin-like"/>
    <property type="match status" value="1"/>
</dbReference>
<feature type="compositionally biased region" description="Pro residues" evidence="12">
    <location>
        <begin position="61"/>
        <end position="71"/>
    </location>
</feature>
<dbReference type="EMBL" id="CP074371">
    <property type="protein sequence ID" value="QVI21848.1"/>
    <property type="molecule type" value="Genomic_DNA"/>
</dbReference>
<protein>
    <submittedName>
        <fullName evidence="15">Type VII secretion-associated serine protease mycosin</fullName>
    </submittedName>
</protein>
<dbReference type="GO" id="GO:0008233">
    <property type="term" value="F:peptidase activity"/>
    <property type="evidence" value="ECO:0007669"/>
    <property type="project" value="UniProtKB-KW"/>
</dbReference>
<keyword evidence="4 10" id="KW-0645">Protease</keyword>
<dbReference type="InterPro" id="IPR023834">
    <property type="entry name" value="T7SS_pept_S8A_mycosin"/>
</dbReference>
<keyword evidence="8 13" id="KW-1133">Transmembrane helix</keyword>
<evidence type="ECO:0000256" key="4">
    <source>
        <dbReference type="ARBA" id="ARBA00022670"/>
    </source>
</evidence>
<feature type="transmembrane region" description="Helical" evidence="13">
    <location>
        <begin position="455"/>
        <end position="477"/>
    </location>
</feature>
<keyword evidence="5 13" id="KW-0812">Transmembrane</keyword>
<evidence type="ECO:0000259" key="14">
    <source>
        <dbReference type="Pfam" id="PF00082"/>
    </source>
</evidence>
<evidence type="ECO:0000256" key="13">
    <source>
        <dbReference type="SAM" id="Phobius"/>
    </source>
</evidence>
<dbReference type="PROSITE" id="PS00136">
    <property type="entry name" value="SUBTILASE_ASP"/>
    <property type="match status" value="1"/>
</dbReference>